<gene>
    <name evidence="8" type="ORF">LTR97_004196</name>
</gene>
<comment type="caution">
    <text evidence="8">The sequence shown here is derived from an EMBL/GenBank/DDBJ whole genome shotgun (WGS) entry which is preliminary data.</text>
</comment>
<evidence type="ECO:0000256" key="5">
    <source>
        <dbReference type="ARBA" id="ARBA00023163"/>
    </source>
</evidence>
<keyword evidence="4" id="KW-0238">DNA-binding</keyword>
<keyword evidence="3" id="KW-0805">Transcription regulation</keyword>
<dbReference type="InterPro" id="IPR051615">
    <property type="entry name" value="Transcr_Regulatory_Elem"/>
</dbReference>
<evidence type="ECO:0000259" key="7">
    <source>
        <dbReference type="SMART" id="SM00906"/>
    </source>
</evidence>
<dbReference type="InterPro" id="IPR007219">
    <property type="entry name" value="XnlR_reg_dom"/>
</dbReference>
<dbReference type="CDD" id="cd12148">
    <property type="entry name" value="fungal_TF_MHR"/>
    <property type="match status" value="1"/>
</dbReference>
<dbReference type="PANTHER" id="PTHR31313:SF77">
    <property type="entry name" value="ZN(II)2CYS6 TRANSCRIPTION FACTOR (EUROFUNG)"/>
    <property type="match status" value="1"/>
</dbReference>
<organism evidence="8 9">
    <name type="scientific">Elasticomyces elasticus</name>
    <dbReference type="NCBI Taxonomy" id="574655"/>
    <lineage>
        <taxon>Eukaryota</taxon>
        <taxon>Fungi</taxon>
        <taxon>Dikarya</taxon>
        <taxon>Ascomycota</taxon>
        <taxon>Pezizomycotina</taxon>
        <taxon>Dothideomycetes</taxon>
        <taxon>Dothideomycetidae</taxon>
        <taxon>Mycosphaerellales</taxon>
        <taxon>Teratosphaeriaceae</taxon>
        <taxon>Elasticomyces</taxon>
    </lineage>
</organism>
<dbReference type="GO" id="GO:0006351">
    <property type="term" value="P:DNA-templated transcription"/>
    <property type="evidence" value="ECO:0007669"/>
    <property type="project" value="InterPro"/>
</dbReference>
<dbReference type="Proteomes" id="UP001310594">
    <property type="component" value="Unassembled WGS sequence"/>
</dbReference>
<protein>
    <recommendedName>
        <fullName evidence="7">Xylanolytic transcriptional activator regulatory domain-containing protein</fullName>
    </recommendedName>
</protein>
<evidence type="ECO:0000256" key="3">
    <source>
        <dbReference type="ARBA" id="ARBA00023015"/>
    </source>
</evidence>
<dbReference type="SMART" id="SM00906">
    <property type="entry name" value="Fungal_trans"/>
    <property type="match status" value="1"/>
</dbReference>
<evidence type="ECO:0000256" key="4">
    <source>
        <dbReference type="ARBA" id="ARBA00023125"/>
    </source>
</evidence>
<dbReference type="EMBL" id="JAVRQU010000005">
    <property type="protein sequence ID" value="KAK5703247.1"/>
    <property type="molecule type" value="Genomic_DNA"/>
</dbReference>
<proteinExistence type="predicted"/>
<evidence type="ECO:0000313" key="9">
    <source>
        <dbReference type="Proteomes" id="UP001310594"/>
    </source>
</evidence>
<dbReference type="GO" id="GO:0003677">
    <property type="term" value="F:DNA binding"/>
    <property type="evidence" value="ECO:0007669"/>
    <property type="project" value="UniProtKB-KW"/>
</dbReference>
<keyword evidence="1" id="KW-0479">Metal-binding</keyword>
<sequence length="336" mass="38678">MSKRYSCASQHWNAVCDSMSLRAVKETCQPLLDQQHKEKDLTDDLTRLYGHLDIAEDGHLRYFGAPSYFNLPRRPQYQAAPEKNAEDSEEDEDEYHYISSGLDADLQSEVLELFWKWQNPWQYLIHKRMFCDALQKGVYDDYCTPLLLQCILSLGARYSDRIELRDFPDQPETAGNALTNQAKAILHMEVEHPTTSTVAALALLGLRVMSVNQEALGWTYVGMAVRIAYNLGLNHDCTDWVKQGKITEDEAEIRKITWWGRFLLDKLFVVALGRPGMIQQRDVTVAKPSLLQESEYQPWEYRGHNTHITIPASHSASNMQYMCTIFQMSAETLEEM</sequence>
<evidence type="ECO:0000256" key="1">
    <source>
        <dbReference type="ARBA" id="ARBA00022723"/>
    </source>
</evidence>
<evidence type="ECO:0000313" key="8">
    <source>
        <dbReference type="EMBL" id="KAK5703247.1"/>
    </source>
</evidence>
<keyword evidence="6" id="KW-0539">Nucleus</keyword>
<keyword evidence="5" id="KW-0804">Transcription</keyword>
<accession>A0AAN7ZPK4</accession>
<dbReference type="Pfam" id="PF04082">
    <property type="entry name" value="Fungal_trans"/>
    <property type="match status" value="1"/>
</dbReference>
<name>A0AAN7ZPK4_9PEZI</name>
<reference evidence="8" key="1">
    <citation type="submission" date="2023-08" db="EMBL/GenBank/DDBJ databases">
        <title>Black Yeasts Isolated from many extreme environments.</title>
        <authorList>
            <person name="Coleine C."/>
            <person name="Stajich J.E."/>
            <person name="Selbmann L."/>
        </authorList>
    </citation>
    <scope>NUCLEOTIDE SEQUENCE</scope>
    <source>
        <strain evidence="8">CCFEE 5810</strain>
    </source>
</reference>
<dbReference type="PANTHER" id="PTHR31313">
    <property type="entry name" value="TY1 ENHANCER ACTIVATOR"/>
    <property type="match status" value="1"/>
</dbReference>
<feature type="domain" description="Xylanolytic transcriptional activator regulatory" evidence="7">
    <location>
        <begin position="217"/>
        <end position="294"/>
    </location>
</feature>
<keyword evidence="2" id="KW-0862">Zinc</keyword>
<dbReference type="AlphaFoldDB" id="A0AAN7ZPK4"/>
<evidence type="ECO:0000256" key="6">
    <source>
        <dbReference type="ARBA" id="ARBA00023242"/>
    </source>
</evidence>
<evidence type="ECO:0000256" key="2">
    <source>
        <dbReference type="ARBA" id="ARBA00022833"/>
    </source>
</evidence>
<dbReference type="GO" id="GO:0008270">
    <property type="term" value="F:zinc ion binding"/>
    <property type="evidence" value="ECO:0007669"/>
    <property type="project" value="InterPro"/>
</dbReference>